<keyword evidence="3" id="KW-1185">Reference proteome</keyword>
<proteinExistence type="predicted"/>
<dbReference type="Gene3D" id="1.10.10.60">
    <property type="entry name" value="Homeodomain-like"/>
    <property type="match status" value="1"/>
</dbReference>
<feature type="compositionally biased region" description="Polar residues" evidence="1">
    <location>
        <begin position="129"/>
        <end position="140"/>
    </location>
</feature>
<gene>
    <name evidence="2" type="ORF">HO133_000901</name>
</gene>
<feature type="compositionally biased region" description="Basic and acidic residues" evidence="1">
    <location>
        <begin position="868"/>
        <end position="878"/>
    </location>
</feature>
<dbReference type="PANTHER" id="PTHR47807:SF1">
    <property type="entry name" value="PROTEIN TBF1"/>
    <property type="match status" value="1"/>
</dbReference>
<feature type="compositionally biased region" description="Polar residues" evidence="1">
    <location>
        <begin position="538"/>
        <end position="550"/>
    </location>
</feature>
<feature type="compositionally biased region" description="Acidic residues" evidence="1">
    <location>
        <begin position="668"/>
        <end position="681"/>
    </location>
</feature>
<dbReference type="GO" id="GO:0003691">
    <property type="term" value="F:double-stranded telomeric DNA binding"/>
    <property type="evidence" value="ECO:0007669"/>
    <property type="project" value="TreeGrafter"/>
</dbReference>
<feature type="region of interest" description="Disordered" evidence="1">
    <location>
        <begin position="1"/>
        <end position="140"/>
    </location>
</feature>
<comment type="caution">
    <text evidence="2">The sequence shown here is derived from an EMBL/GenBank/DDBJ whole genome shotgun (WGS) entry which is preliminary data.</text>
</comment>
<feature type="compositionally biased region" description="Polar residues" evidence="1">
    <location>
        <begin position="485"/>
        <end position="500"/>
    </location>
</feature>
<name>A0A8H6CGB6_9LECA</name>
<feature type="compositionally biased region" description="Basic residues" evidence="1">
    <location>
        <begin position="79"/>
        <end position="90"/>
    </location>
</feature>
<feature type="compositionally biased region" description="Basic and acidic residues" evidence="1">
    <location>
        <begin position="623"/>
        <end position="635"/>
    </location>
</feature>
<sequence length="878" mass="96801">MAERTSSRAGSRRTTPQPAPQTARVGTQSPPQRTTRTMRSQSRDISDSENGRSGSKARRGAKQATPDGTNGAVGQSGSKSRKGRIAKHARAQQDLSMVAEDPSVVYPDLETAEDGGAGENVEDAGADQQPAQQNFKSPGSLSAFSGTTARISLPAQELTEISPEDMSDTLPDLSDASDKLLSFVIPTEISETSVSRTMAQLQKKDTRENKKLQRLSDIFERQRKEYGSDSYINVGETLRRLLGRKAGPIDEQTASWRPDALLQKANLALLVSRMLTIVGRDQNDQFLEDIAGTFPRPFAQGLGRPESLTPECSALTDATFQVALQVRTQEAIMLLARHVEKINFDPDTALLQLFYDTNNLKGWAVAGLRTDELRRGFKDTILGRVEQLREAFGASVSTSSDGQSSGIESLRTKFPWTTFARQLVAWAGQRLTEIEIQTTTYGGAQAICQGLIDIIQSGRLGQSLESDGADSESDGSEVRLEYDTPSESRATSELQDTSTRPAKADELNLAQFSADSNKVKSAAAYLKQREADRKVTKATEQISSTQNQGTAPDIQVASTAGPVMRALIPQRNYNEQVIPSPAPANVPNGQAPSAGQDDNWRSEDNEEEDIAIRRNAQASDAYRTQREAESNKENVAEIPGSQHTKTAKKRSIYDRDPLGEKVSPVDWPDSDPNDEQSEISADEGFQVQAESSNAAMQRRLKPATKRPASEPARLQRQSPKKVRVQEAIDRHTLDGSADFARDEQETQVPLSQAYDEYVRVNKSAKQKMAVVTKLPQRRSAWTGAETDMLYYLITEHGTSWKLLKEQDSEQGYVLEARDQVALKDKARNMKMDYLKAGRVLPQNFERIPLSQPQIKRLRDGGIEYDPETGTRVDAEVYD</sequence>
<feature type="compositionally biased region" description="Basic and acidic residues" evidence="1">
    <location>
        <begin position="41"/>
        <end position="50"/>
    </location>
</feature>
<feature type="compositionally biased region" description="Low complexity" evidence="1">
    <location>
        <begin position="27"/>
        <end position="40"/>
    </location>
</feature>
<dbReference type="Proteomes" id="UP000593566">
    <property type="component" value="Unassembled WGS sequence"/>
</dbReference>
<accession>A0A8H6CGB6</accession>
<feature type="region of interest" description="Disordered" evidence="1">
    <location>
        <begin position="529"/>
        <end position="552"/>
    </location>
</feature>
<protein>
    <recommendedName>
        <fullName evidence="4">Myb-like domain-containing protein</fullName>
    </recommendedName>
</protein>
<dbReference type="AlphaFoldDB" id="A0A8H6CGB6"/>
<feature type="compositionally biased region" description="Polar residues" evidence="1">
    <location>
        <begin position="66"/>
        <end position="78"/>
    </location>
</feature>
<evidence type="ECO:0000256" key="1">
    <source>
        <dbReference type="SAM" id="MobiDB-lite"/>
    </source>
</evidence>
<feature type="region of interest" description="Disordered" evidence="1">
    <location>
        <begin position="463"/>
        <end position="500"/>
    </location>
</feature>
<feature type="region of interest" description="Disordered" evidence="1">
    <location>
        <begin position="577"/>
        <end position="724"/>
    </location>
</feature>
<dbReference type="GO" id="GO:0010833">
    <property type="term" value="P:telomere maintenance via telomere lengthening"/>
    <property type="evidence" value="ECO:0007669"/>
    <property type="project" value="TreeGrafter"/>
</dbReference>
<evidence type="ECO:0008006" key="4">
    <source>
        <dbReference type="Google" id="ProtNLM"/>
    </source>
</evidence>
<reference evidence="2 3" key="1">
    <citation type="journal article" date="2020" name="Genomics">
        <title>Complete, high-quality genomes from long-read metagenomic sequencing of two wolf lichen thalli reveals enigmatic genome architecture.</title>
        <authorList>
            <person name="McKenzie S.K."/>
            <person name="Walston R.F."/>
            <person name="Allen J.L."/>
        </authorList>
    </citation>
    <scope>NUCLEOTIDE SEQUENCE [LARGE SCALE GENOMIC DNA]</scope>
    <source>
        <strain evidence="2">WasteWater1</strain>
    </source>
</reference>
<dbReference type="EMBL" id="JACCJB010000011">
    <property type="protein sequence ID" value="KAF6222850.1"/>
    <property type="molecule type" value="Genomic_DNA"/>
</dbReference>
<dbReference type="RefSeq" id="XP_037152196.1">
    <property type="nucleotide sequence ID" value="XM_037291834.1"/>
</dbReference>
<evidence type="ECO:0000313" key="3">
    <source>
        <dbReference type="Proteomes" id="UP000593566"/>
    </source>
</evidence>
<feature type="region of interest" description="Disordered" evidence="1">
    <location>
        <begin position="858"/>
        <end position="878"/>
    </location>
</feature>
<organism evidence="2 3">
    <name type="scientific">Letharia lupina</name>
    <dbReference type="NCBI Taxonomy" id="560253"/>
    <lineage>
        <taxon>Eukaryota</taxon>
        <taxon>Fungi</taxon>
        <taxon>Dikarya</taxon>
        <taxon>Ascomycota</taxon>
        <taxon>Pezizomycotina</taxon>
        <taxon>Lecanoromycetes</taxon>
        <taxon>OSLEUM clade</taxon>
        <taxon>Lecanoromycetidae</taxon>
        <taxon>Lecanorales</taxon>
        <taxon>Lecanorineae</taxon>
        <taxon>Parmeliaceae</taxon>
        <taxon>Letharia</taxon>
    </lineage>
</organism>
<evidence type="ECO:0000313" key="2">
    <source>
        <dbReference type="EMBL" id="KAF6222850.1"/>
    </source>
</evidence>
<dbReference type="InterPro" id="IPR052833">
    <property type="entry name" value="Telomeric_DNA-bd_trans-reg"/>
</dbReference>
<dbReference type="GeneID" id="59329319"/>
<dbReference type="PANTHER" id="PTHR47807">
    <property type="entry name" value="PROTEIN TBF1"/>
    <property type="match status" value="1"/>
</dbReference>